<reference evidence="10" key="1">
    <citation type="submission" date="2020-11" db="EMBL/GenBank/DDBJ databases">
        <title>Azospira restricta DSM 18626 genome sequence.</title>
        <authorList>
            <person name="Moe W.M."/>
        </authorList>
    </citation>
    <scope>NUCLEOTIDE SEQUENCE</scope>
    <source>
        <strain evidence="10">DSM 18626</strain>
    </source>
</reference>
<comment type="similarity">
    <text evidence="2 8">Belongs to the PhoU family.</text>
</comment>
<evidence type="ECO:0000259" key="9">
    <source>
        <dbReference type="Pfam" id="PF01895"/>
    </source>
</evidence>
<comment type="function">
    <text evidence="7 8">Plays a role in the regulation of phosphate uptake.</text>
</comment>
<dbReference type="Pfam" id="PF01895">
    <property type="entry name" value="PhoU"/>
    <property type="match status" value="2"/>
</dbReference>
<comment type="subunit">
    <text evidence="3 8">Homodimer.</text>
</comment>
<evidence type="ECO:0000256" key="4">
    <source>
        <dbReference type="ARBA" id="ARBA00022448"/>
    </source>
</evidence>
<dbReference type="FunFam" id="1.20.58.220:FF:000004">
    <property type="entry name" value="Phosphate-specific transport system accessory protein PhoU"/>
    <property type="match status" value="1"/>
</dbReference>
<evidence type="ECO:0000256" key="7">
    <source>
        <dbReference type="ARBA" id="ARBA00056181"/>
    </source>
</evidence>
<evidence type="ECO:0000256" key="2">
    <source>
        <dbReference type="ARBA" id="ARBA00008107"/>
    </source>
</evidence>
<proteinExistence type="inferred from homology"/>
<dbReference type="NCBIfam" id="TIGR02135">
    <property type="entry name" value="phoU_full"/>
    <property type="match status" value="1"/>
</dbReference>
<feature type="domain" description="PhoU" evidence="9">
    <location>
        <begin position="22"/>
        <end position="108"/>
    </location>
</feature>
<dbReference type="GO" id="GO:0006817">
    <property type="term" value="P:phosphate ion transport"/>
    <property type="evidence" value="ECO:0007669"/>
    <property type="project" value="UniProtKB-KW"/>
</dbReference>
<dbReference type="Proteomes" id="UP000663444">
    <property type="component" value="Chromosome"/>
</dbReference>
<dbReference type="EMBL" id="CP064781">
    <property type="protein sequence ID" value="QRJ63805.1"/>
    <property type="molecule type" value="Genomic_DNA"/>
</dbReference>
<dbReference type="Gene3D" id="1.20.58.220">
    <property type="entry name" value="Phosphate transport system protein phou homolog 2, domain 2"/>
    <property type="match status" value="2"/>
</dbReference>
<feature type="domain" description="PhoU" evidence="9">
    <location>
        <begin position="128"/>
        <end position="212"/>
    </location>
</feature>
<evidence type="ECO:0000256" key="6">
    <source>
        <dbReference type="ARBA" id="ARBA00022592"/>
    </source>
</evidence>
<keyword evidence="5 8" id="KW-0963">Cytoplasm</keyword>
<gene>
    <name evidence="10" type="primary">phoU</name>
    <name evidence="10" type="ORF">IWH25_00130</name>
</gene>
<dbReference type="RefSeq" id="WP_203387338.1">
    <property type="nucleotide sequence ID" value="NZ_CP064781.1"/>
</dbReference>
<dbReference type="InterPro" id="IPR026022">
    <property type="entry name" value="PhoU_dom"/>
</dbReference>
<dbReference type="AlphaFoldDB" id="A0A974SP09"/>
<protein>
    <recommendedName>
        <fullName evidence="8">Phosphate-specific transport system accessory protein PhoU</fullName>
    </recommendedName>
</protein>
<keyword evidence="4 8" id="KW-0813">Transport</keyword>
<keyword evidence="6 8" id="KW-0592">Phosphate transport</keyword>
<dbReference type="GO" id="GO:0030643">
    <property type="term" value="P:intracellular phosphate ion homeostasis"/>
    <property type="evidence" value="ECO:0007669"/>
    <property type="project" value="InterPro"/>
</dbReference>
<dbReference type="InterPro" id="IPR028366">
    <property type="entry name" value="PhoU"/>
</dbReference>
<dbReference type="PANTHER" id="PTHR42930">
    <property type="entry name" value="PHOSPHATE-SPECIFIC TRANSPORT SYSTEM ACCESSORY PROTEIN PHOU"/>
    <property type="match status" value="1"/>
</dbReference>
<keyword evidence="11" id="KW-1185">Reference proteome</keyword>
<evidence type="ECO:0000313" key="11">
    <source>
        <dbReference type="Proteomes" id="UP000663444"/>
    </source>
</evidence>
<evidence type="ECO:0000256" key="1">
    <source>
        <dbReference type="ARBA" id="ARBA00004496"/>
    </source>
</evidence>
<dbReference type="GO" id="GO:0045936">
    <property type="term" value="P:negative regulation of phosphate metabolic process"/>
    <property type="evidence" value="ECO:0007669"/>
    <property type="project" value="InterPro"/>
</dbReference>
<name>A0A974SP09_9RHOO</name>
<dbReference type="PANTHER" id="PTHR42930:SF3">
    <property type="entry name" value="PHOSPHATE-SPECIFIC TRANSPORT SYSTEM ACCESSORY PROTEIN PHOU"/>
    <property type="match status" value="1"/>
</dbReference>
<dbReference type="InterPro" id="IPR038078">
    <property type="entry name" value="PhoU-like_sf"/>
</dbReference>
<dbReference type="GO" id="GO:0005737">
    <property type="term" value="C:cytoplasm"/>
    <property type="evidence" value="ECO:0007669"/>
    <property type="project" value="UniProtKB-SubCell"/>
</dbReference>
<accession>A0A974SP09</accession>
<dbReference type="KEGG" id="ares:IWH25_00130"/>
<sequence>MSDSIHVSRQFDEDLSGLRTHVLEMGGLVEAQIRAAVEAYATGETGIVKDIVENDHRVNDFEKIIDDETIHVVARRQPTASDLRLVMGVTKIVTDLERIGDEAKKIAKGARRVHEQGMLQLPRATDVRHVADEAVVMLRQALDSFARLDSQLADAVIHADAKVDAEFKAIVRQLITYMMEDPRTISTAIDIVWIGRSIERIGDHAKNIAEHVIYIAEGRDIRHSGKEE</sequence>
<dbReference type="PIRSF" id="PIRSF003107">
    <property type="entry name" value="PhoU"/>
    <property type="match status" value="1"/>
</dbReference>
<evidence type="ECO:0000256" key="3">
    <source>
        <dbReference type="ARBA" id="ARBA00011738"/>
    </source>
</evidence>
<organism evidence="10 11">
    <name type="scientific">Azospira restricta</name>
    <dbReference type="NCBI Taxonomy" id="404405"/>
    <lineage>
        <taxon>Bacteria</taxon>
        <taxon>Pseudomonadati</taxon>
        <taxon>Pseudomonadota</taxon>
        <taxon>Betaproteobacteria</taxon>
        <taxon>Rhodocyclales</taxon>
        <taxon>Rhodocyclaceae</taxon>
        <taxon>Azospira</taxon>
    </lineage>
</organism>
<comment type="subcellular location">
    <subcellularLocation>
        <location evidence="1 8">Cytoplasm</location>
    </subcellularLocation>
</comment>
<evidence type="ECO:0000256" key="5">
    <source>
        <dbReference type="ARBA" id="ARBA00022490"/>
    </source>
</evidence>
<evidence type="ECO:0000313" key="10">
    <source>
        <dbReference type="EMBL" id="QRJ63805.1"/>
    </source>
</evidence>
<dbReference type="SUPFAM" id="SSF109755">
    <property type="entry name" value="PhoU-like"/>
    <property type="match status" value="1"/>
</dbReference>
<evidence type="ECO:0000256" key="8">
    <source>
        <dbReference type="PIRNR" id="PIRNR003107"/>
    </source>
</evidence>